<sequence>MRGDRAANAGIALIIVLVITAILASLSFSLSIQTNKSTELVREYEAYTQLHYATLDAEAKALASLSLPRDSLTNNERTRPGQLEEHYIISQDRSNPIRVSMTVIDLQSKFNLSELSTQSNPIGQRKSSEVYHRFCRELGIVNHMCAALEQLVQSDSYASTTSPFNEARLHNWIHRLASRSLLDEHSLRMLLQHFTVLPPGTPINLQTTPEPLLVAMLGGASEAQIREFLAFRREMRLSVNLKQSVNPLLSRLSRSSLNVGNSSEFFEVFTTATAGKASRTLRTLVHRNGSSGRSTILSRQVPDVLIAPSIQDKTSENFLSFRNN</sequence>
<comment type="subcellular location">
    <subcellularLocation>
        <location evidence="1">Cell inner membrane</location>
    </subcellularLocation>
</comment>
<dbReference type="GO" id="GO:0005886">
    <property type="term" value="C:plasma membrane"/>
    <property type="evidence" value="ECO:0007669"/>
    <property type="project" value="UniProtKB-SubCell"/>
</dbReference>
<keyword evidence="1" id="KW-0997">Cell inner membrane</keyword>
<evidence type="ECO:0000313" key="3">
    <source>
        <dbReference type="EMBL" id="TXS89026.1"/>
    </source>
</evidence>
<comment type="similarity">
    <text evidence="1">Belongs to the GSP K family.</text>
</comment>
<dbReference type="GO" id="GO:0009306">
    <property type="term" value="P:protein secretion"/>
    <property type="evidence" value="ECO:0007669"/>
    <property type="project" value="InterPro"/>
</dbReference>
<name>A0A5C8ZK90_9GAMM</name>
<keyword evidence="2" id="KW-1133">Transmembrane helix</keyword>
<proteinExistence type="inferred from homology"/>
<accession>A0A5C8ZK90</accession>
<reference evidence="3 4" key="1">
    <citation type="submission" date="2019-08" db="EMBL/GenBank/DDBJ databases">
        <title>Parahaliea maris sp. nov., isolated from the surface seawater.</title>
        <authorList>
            <person name="Liu Y."/>
        </authorList>
    </citation>
    <scope>NUCLEOTIDE SEQUENCE [LARGE SCALE GENOMIC DNA]</scope>
    <source>
        <strain evidence="3 4">S2-26</strain>
    </source>
</reference>
<gene>
    <name evidence="3" type="ORF">FVW59_19060</name>
</gene>
<dbReference type="Proteomes" id="UP000321933">
    <property type="component" value="Unassembled WGS sequence"/>
</dbReference>
<protein>
    <recommendedName>
        <fullName evidence="1">Type II secretion system protein K</fullName>
    </recommendedName>
</protein>
<dbReference type="InterPro" id="IPR005628">
    <property type="entry name" value="GspK"/>
</dbReference>
<organism evidence="3 4">
    <name type="scientific">Parahaliea aestuarii</name>
    <dbReference type="NCBI Taxonomy" id="1852021"/>
    <lineage>
        <taxon>Bacteria</taxon>
        <taxon>Pseudomonadati</taxon>
        <taxon>Pseudomonadota</taxon>
        <taxon>Gammaproteobacteria</taxon>
        <taxon>Cellvibrionales</taxon>
        <taxon>Halieaceae</taxon>
        <taxon>Parahaliea</taxon>
    </lineage>
</organism>
<evidence type="ECO:0000256" key="2">
    <source>
        <dbReference type="SAM" id="Phobius"/>
    </source>
</evidence>
<evidence type="ECO:0000313" key="4">
    <source>
        <dbReference type="Proteomes" id="UP000321933"/>
    </source>
</evidence>
<dbReference type="PIRSF" id="PIRSF002786">
    <property type="entry name" value="XcpX"/>
    <property type="match status" value="1"/>
</dbReference>
<feature type="transmembrane region" description="Helical" evidence="2">
    <location>
        <begin position="12"/>
        <end position="32"/>
    </location>
</feature>
<keyword evidence="1" id="KW-1003">Cell membrane</keyword>
<evidence type="ECO:0000256" key="1">
    <source>
        <dbReference type="PIRNR" id="PIRNR002786"/>
    </source>
</evidence>
<keyword evidence="2" id="KW-0812">Transmembrane</keyword>
<keyword evidence="1 2" id="KW-0472">Membrane</keyword>
<dbReference type="EMBL" id="VRYZ01000011">
    <property type="protein sequence ID" value="TXS89026.1"/>
    <property type="molecule type" value="Genomic_DNA"/>
</dbReference>
<comment type="caution">
    <text evidence="3">The sequence shown here is derived from an EMBL/GenBank/DDBJ whole genome shotgun (WGS) entry which is preliminary data.</text>
</comment>
<keyword evidence="1" id="KW-0813">Transport</keyword>
<dbReference type="AlphaFoldDB" id="A0A5C8ZK90"/>
<keyword evidence="4" id="KW-1185">Reference proteome</keyword>